<organism evidence="1">
    <name type="scientific">freshwater metagenome</name>
    <dbReference type="NCBI Taxonomy" id="449393"/>
    <lineage>
        <taxon>unclassified sequences</taxon>
        <taxon>metagenomes</taxon>
        <taxon>ecological metagenomes</taxon>
    </lineage>
</organism>
<evidence type="ECO:0000313" key="1">
    <source>
        <dbReference type="EMBL" id="CAB4607105.1"/>
    </source>
</evidence>
<name>A0A6J6H701_9ZZZZ</name>
<proteinExistence type="predicted"/>
<dbReference type="EMBL" id="CAEZUL010000149">
    <property type="protein sequence ID" value="CAB4607105.1"/>
    <property type="molecule type" value="Genomic_DNA"/>
</dbReference>
<dbReference type="AlphaFoldDB" id="A0A6J6H701"/>
<sequence>MIVEDTELGATKVPPTLSKVSEERPVEKLLPVSETVCEPVLVTEVGVIEEIVGAGKYVTS</sequence>
<protein>
    <submittedName>
        <fullName evidence="1">Unannotated protein</fullName>
    </submittedName>
</protein>
<gene>
    <name evidence="1" type="ORF">UFOPK1808_01138</name>
</gene>
<accession>A0A6J6H701</accession>
<reference evidence="1" key="1">
    <citation type="submission" date="2020-05" db="EMBL/GenBank/DDBJ databases">
        <authorList>
            <person name="Chiriac C."/>
            <person name="Salcher M."/>
            <person name="Ghai R."/>
            <person name="Kavagutti S V."/>
        </authorList>
    </citation>
    <scope>NUCLEOTIDE SEQUENCE</scope>
</reference>